<dbReference type="EMBL" id="CP062983">
    <property type="protein sequence ID" value="QPC83003.1"/>
    <property type="molecule type" value="Genomic_DNA"/>
</dbReference>
<dbReference type="Proteomes" id="UP000594468">
    <property type="component" value="Chromosome"/>
</dbReference>
<protein>
    <submittedName>
        <fullName evidence="1">Uncharacterized protein</fullName>
    </submittedName>
</protein>
<dbReference type="AlphaFoldDB" id="A0A7S8EA19"/>
<evidence type="ECO:0000313" key="1">
    <source>
        <dbReference type="EMBL" id="QPC83003.1"/>
    </source>
</evidence>
<sequence length="297" mass="34975">MSESIRNKIRQQIKPIPKARLFPTGWNGELTFEQIAEQVSPRVSWKLKSYGLYGQDIPDSIQNGLMKLWEQLLETPDLLAETNLTGAMWKIIAGSNSTWYLRYHRRYKTYTDVEFDRGYEVEEYGISGLTNPSEWWHTSERWAVWASRVDFRLDITAAMETLAEEYDDDMKGLIALYILTTSVEPMETIATFGHPKSMVYERIKGIRDRLQRLLKEYEPIQPRTWQERLAAGEVEPYLQVVEHYQDRPLALFALYTLTTETKVRRFARDNNERKMIIYYRKKCLKRIEAAYGQAASF</sequence>
<organism evidence="1 2">
    <name type="scientific">Phototrophicus methaneseepsis</name>
    <dbReference type="NCBI Taxonomy" id="2710758"/>
    <lineage>
        <taxon>Bacteria</taxon>
        <taxon>Bacillati</taxon>
        <taxon>Chloroflexota</taxon>
        <taxon>Candidatus Thermofontia</taxon>
        <taxon>Phototrophicales</taxon>
        <taxon>Phototrophicaceae</taxon>
        <taxon>Phototrophicus</taxon>
    </lineage>
</organism>
<name>A0A7S8EA19_9CHLR</name>
<proteinExistence type="predicted"/>
<gene>
    <name evidence="1" type="ORF">G4Y79_01110</name>
</gene>
<accession>A0A7S8EA19</accession>
<dbReference type="RefSeq" id="WP_195171072.1">
    <property type="nucleotide sequence ID" value="NZ_CP062983.1"/>
</dbReference>
<reference evidence="1 2" key="1">
    <citation type="submission" date="2020-02" db="EMBL/GenBank/DDBJ databases">
        <authorList>
            <person name="Zheng R.K."/>
            <person name="Sun C.M."/>
        </authorList>
    </citation>
    <scope>NUCLEOTIDE SEQUENCE [LARGE SCALE GENOMIC DNA]</scope>
    <source>
        <strain evidence="2">rifampicinis</strain>
    </source>
</reference>
<keyword evidence="2" id="KW-1185">Reference proteome</keyword>
<dbReference type="KEGG" id="pmet:G4Y79_01110"/>
<evidence type="ECO:0000313" key="2">
    <source>
        <dbReference type="Proteomes" id="UP000594468"/>
    </source>
</evidence>